<dbReference type="SMART" id="SM00184">
    <property type="entry name" value="RING"/>
    <property type="match status" value="1"/>
</dbReference>
<dbReference type="Pfam" id="PF13920">
    <property type="entry name" value="zf-C3HC4_3"/>
    <property type="match status" value="1"/>
</dbReference>
<evidence type="ECO:0000313" key="6">
    <source>
        <dbReference type="EMBL" id="ESU37299.1"/>
    </source>
</evidence>
<keyword evidence="6" id="KW-0808">Transferase</keyword>
<dbReference type="SUPFAM" id="SSF57850">
    <property type="entry name" value="RING/U-box"/>
    <property type="match status" value="1"/>
</dbReference>
<dbReference type="Gene3D" id="1.10.510.10">
    <property type="entry name" value="Transferase(Phosphotransferase) domain 1"/>
    <property type="match status" value="1"/>
</dbReference>
<dbReference type="InterPro" id="IPR001841">
    <property type="entry name" value="Znf_RING"/>
</dbReference>
<dbReference type="SMART" id="SM00248">
    <property type="entry name" value="ANK"/>
    <property type="match status" value="13"/>
</dbReference>
<feature type="non-terminal residue" evidence="6">
    <location>
        <position position="1"/>
    </location>
</feature>
<dbReference type="CDD" id="cd00180">
    <property type="entry name" value="PKc"/>
    <property type="match status" value="1"/>
</dbReference>
<feature type="domain" description="Protein kinase" evidence="4">
    <location>
        <begin position="31"/>
        <end position="289"/>
    </location>
</feature>
<dbReference type="GO" id="GO:0008270">
    <property type="term" value="F:zinc ion binding"/>
    <property type="evidence" value="ECO:0007669"/>
    <property type="project" value="UniProtKB-KW"/>
</dbReference>
<accession>V6TF59</accession>
<dbReference type="PANTHER" id="PTHR24184">
    <property type="entry name" value="SI:CH211-189E2.2"/>
    <property type="match status" value="1"/>
</dbReference>
<dbReference type="Pfam" id="PF12796">
    <property type="entry name" value="Ank_2"/>
    <property type="match status" value="4"/>
</dbReference>
<dbReference type="SUPFAM" id="SSF48403">
    <property type="entry name" value="Ankyrin repeat"/>
    <property type="match status" value="3"/>
</dbReference>
<dbReference type="InterPro" id="IPR000719">
    <property type="entry name" value="Prot_kinase_dom"/>
</dbReference>
<feature type="compositionally biased region" description="Low complexity" evidence="3">
    <location>
        <begin position="481"/>
        <end position="497"/>
    </location>
</feature>
<dbReference type="GO" id="GO:0004672">
    <property type="term" value="F:protein kinase activity"/>
    <property type="evidence" value="ECO:0007669"/>
    <property type="project" value="InterPro"/>
</dbReference>
<evidence type="ECO:0000313" key="7">
    <source>
        <dbReference type="Proteomes" id="UP000018320"/>
    </source>
</evidence>
<dbReference type="VEuPathDB" id="GiardiaDB:QR46_0536"/>
<organism evidence="6 7">
    <name type="scientific">Giardia intestinalis</name>
    <name type="common">Giardia lamblia</name>
    <dbReference type="NCBI Taxonomy" id="5741"/>
    <lineage>
        <taxon>Eukaryota</taxon>
        <taxon>Metamonada</taxon>
        <taxon>Diplomonadida</taxon>
        <taxon>Hexamitidae</taxon>
        <taxon>Giardiinae</taxon>
        <taxon>Giardia</taxon>
    </lineage>
</organism>
<sequence length="1519" mass="165507">VVGASRNINMGSERNLKNANTEMDVLKTCRYNDSSYIGSGGLGDVYRATSASSGAKVAVRRVDISKLSKEAWAELSTICKPYTNLIHPNLVRYYSVTIEQPFQQLLLEMELCNGGSLQDVIKKMRSDGTSFDEETVWSIASQIAAGLSWLHSPFNGVGVVPHCNIKPSNILIGSQGVFKLTDFGLQHVPFSRTIPTSQSGSALYRAPELRDGASAPSMRSDIWSFGLLLWTMCTLRHPLFNLDEVTEEPSIRLPTYSQVLNDLIEGCLRINPTSRLTITEVVSRIRANVPTSHSRSSSTARADTRTAFQYKNTSNLQPEITNEIVSNATYLMSSRPRSATMAKKSRVFADDPTDQSISTPVTGPEQKLTSIRPMSGRASTFSRSNTDLSVSQQIECSALLKQDQLPVATPNGPASLNIMSRSQAPRGNHDKSGMQAMVSSTAEASETVIQSRNKNPAESLRFQGAFPVARERPLQPGVGRPVPTVYSTTPSPSCPVSEPIEDGLRGEEDALYTSGAAIPPAASNEPRAEVNDLPHTLPEQDVPLSPIVDSLLMAAQNSRSASRADSRSVKRVPKHMSTTESSIVQQPSLKESLSAPQVSGASDDELSRAILSNDCNYFSIVLQKLYGDLLSQELLESCFKQAIAFSAHLVLPILAENLLAAGIKIKAGFGLESRQGMDVDFPSELMIAAQKGDAGLVRASLRDMGQIYKNRTALMLAAEHGSVECIKLLLGELAIQNSMGETALVLAAKKGYVDCISLLHAEGNLTYSEYDKFSDGALVSGLTPLMASIRSGQRHCIHEFQYLLKRQASNGATSLMYAVLGELDACIPYLVDECRITDNLGESALMKAVDGPSMQVVEFLSKYEGGIQDVEGRTALLRAIQNKNVTYVKAMLRIQKQSSERDIGLVANDGTTLFTAAIKSGSENLIYLLNAEDMSASKYLRSGVRSANIQNVQQSGSVIKLENPGEDTAQQGSVQHTPQQTHQTLAERLQAVNNSLASAQPSLSKELLDKHQHDTLFALLSADVSVDELDFSCFRSLAGKTDRDGYTALMIAAINGNQAFVEKIVNTPSMHEELGKVDREGRSALILSILHQRVACAKILVTVPGELGCNMPDGVTPLILAIQKRFYSIVPSLLEVSGQRTKEGKSALMIAMELNAPLRSLGSLPEREATLCNALGENALFYTIRNNKHLYLARLAEVANNRPNDAGLYAINIAVEQDCWQCFKTMYEYEARAVIGTREAIGAPFKTLILSILRNNSIRILENMSALLRAKPFRVQLPSTQVSVLDSLSPTMLAAREGNEAELCALICNQRSGSKANAHIVQVYNGRTALMEAAARGYASCVRLLLGEVGFRDENGRTALMLAAQNGHLECVHLLLIEAGVKTITRETALTLAVANDMTECADVLLCREYWLSGTSSMLPFSLGIQHSKACAEVVSIKRVVSLYRTYYKDYEAQIGRCHICLDELCTVRCLPCSHDVACPSCVRDILEATRAGNTKRNRCPICRAEIENWTQVFVESSL</sequence>
<feature type="region of interest" description="Disordered" evidence="3">
    <location>
        <begin position="346"/>
        <end position="368"/>
    </location>
</feature>
<feature type="domain" description="RING-type" evidence="5">
    <location>
        <begin position="1458"/>
        <end position="1504"/>
    </location>
</feature>
<dbReference type="Gene3D" id="3.30.40.10">
    <property type="entry name" value="Zinc/RING finger domain, C3HC4 (zinc finger)"/>
    <property type="match status" value="1"/>
</dbReference>
<keyword evidence="2" id="KW-0862">Zinc</keyword>
<keyword evidence="2" id="KW-0479">Metal-binding</keyword>
<feature type="region of interest" description="Disordered" evidence="3">
    <location>
        <begin position="472"/>
        <end position="497"/>
    </location>
</feature>
<dbReference type="PROSITE" id="PS50011">
    <property type="entry name" value="PROTEIN_KINASE_DOM"/>
    <property type="match status" value="1"/>
</dbReference>
<reference evidence="6 7" key="2">
    <citation type="journal article" date="2013" name="Genome Biol. Evol.">
        <title>Genome sequencing of Giardia lamblia genotypes A2 and B isolates (DH and GS) and comparative analysis with the genomes of genotypes A1 and E (WB and Pig).</title>
        <authorList>
            <person name="Adam R.D."/>
            <person name="Dahlstrom E.W."/>
            <person name="Martens C.A."/>
            <person name="Bruno D.P."/>
            <person name="Barbian K.D."/>
            <person name="Ricklefs S.M."/>
            <person name="Hernandez M.M."/>
            <person name="Narla N.P."/>
            <person name="Patel R.B."/>
            <person name="Porcella S.F."/>
            <person name="Nash T.E."/>
        </authorList>
    </citation>
    <scope>NUCLEOTIDE SEQUENCE [LARGE SCALE GENOMIC DNA]</scope>
    <source>
        <strain evidence="6 7">DH</strain>
    </source>
</reference>
<feature type="region of interest" description="Disordered" evidence="3">
    <location>
        <begin position="558"/>
        <end position="597"/>
    </location>
</feature>
<dbReference type="Pfam" id="PF00069">
    <property type="entry name" value="Pkinase"/>
    <property type="match status" value="1"/>
</dbReference>
<dbReference type="Proteomes" id="UP000018320">
    <property type="component" value="Unassembled WGS sequence"/>
</dbReference>
<keyword evidence="2" id="KW-0863">Zinc-finger</keyword>
<evidence type="ECO:0000259" key="5">
    <source>
        <dbReference type="PROSITE" id="PS50089"/>
    </source>
</evidence>
<dbReference type="VEuPathDB" id="GiardiaDB:DHA2_14934"/>
<dbReference type="InterPro" id="IPR002110">
    <property type="entry name" value="Ankyrin_rpt"/>
</dbReference>
<dbReference type="InterPro" id="IPR013083">
    <property type="entry name" value="Znf_RING/FYVE/PHD"/>
</dbReference>
<dbReference type="PROSITE" id="PS50089">
    <property type="entry name" value="ZF_RING_2"/>
    <property type="match status" value="1"/>
</dbReference>
<feature type="compositionally biased region" description="Polar residues" evidence="3">
    <location>
        <begin position="576"/>
        <end position="597"/>
    </location>
</feature>
<dbReference type="PANTHER" id="PTHR24184:SF11">
    <property type="entry name" value="ANKYRIN REPEAT AND SOCS BOX CONTAINING 3"/>
    <property type="match status" value="1"/>
</dbReference>
<dbReference type="SUPFAM" id="SSF56112">
    <property type="entry name" value="Protein kinase-like (PK-like)"/>
    <property type="match status" value="1"/>
</dbReference>
<evidence type="ECO:0000256" key="1">
    <source>
        <dbReference type="PROSITE-ProRule" id="PRU00023"/>
    </source>
</evidence>
<dbReference type="EMBL" id="AHGT01000029">
    <property type="protein sequence ID" value="ESU37299.1"/>
    <property type="molecule type" value="Genomic_DNA"/>
</dbReference>
<dbReference type="InterPro" id="IPR036770">
    <property type="entry name" value="Ankyrin_rpt-contain_sf"/>
</dbReference>
<reference evidence="7" key="1">
    <citation type="submission" date="2012-02" db="EMBL/GenBank/DDBJ databases">
        <title>Genome sequencing of Giardia lamblia Genotypes A2 and B isolates (DH and GS) and comparative analysis with the genomes of Genotypes A1 and E (WB and Pig).</title>
        <authorList>
            <person name="Adam R."/>
            <person name="Dahlstrom E."/>
            <person name="Martens C."/>
            <person name="Bruno D."/>
            <person name="Barbian K."/>
            <person name="Porcella S.F."/>
            <person name="Nash T."/>
        </authorList>
    </citation>
    <scope>NUCLEOTIDE SEQUENCE</scope>
    <source>
        <strain evidence="7">DH</strain>
    </source>
</reference>
<protein>
    <submittedName>
        <fullName evidence="6">Serine/threonine-protein kinase NEK</fullName>
    </submittedName>
</protein>
<dbReference type="Gene3D" id="1.25.40.20">
    <property type="entry name" value="Ankyrin repeat-containing domain"/>
    <property type="match status" value="3"/>
</dbReference>
<keyword evidence="6" id="KW-0418">Kinase</keyword>
<dbReference type="PROSITE" id="PS50088">
    <property type="entry name" value="ANK_REPEAT"/>
    <property type="match status" value="1"/>
</dbReference>
<proteinExistence type="predicted"/>
<dbReference type="VEuPathDB" id="GiardiaDB:GL50581_593"/>
<evidence type="ECO:0000256" key="3">
    <source>
        <dbReference type="SAM" id="MobiDB-lite"/>
    </source>
</evidence>
<dbReference type="VEuPathDB" id="GiardiaDB:GL50803_0014934"/>
<dbReference type="GO" id="GO:0005524">
    <property type="term" value="F:ATP binding"/>
    <property type="evidence" value="ECO:0007669"/>
    <property type="project" value="InterPro"/>
</dbReference>
<dbReference type="PROSITE" id="PS50297">
    <property type="entry name" value="ANK_REP_REGION"/>
    <property type="match status" value="1"/>
</dbReference>
<gene>
    <name evidence="6" type="ORF">DHA2_14934</name>
</gene>
<comment type="caution">
    <text evidence="6">The sequence shown here is derived from an EMBL/GenBank/DDBJ whole genome shotgun (WGS) entry which is preliminary data.</text>
</comment>
<name>V6TF59_GIAIN</name>
<dbReference type="InterPro" id="IPR011009">
    <property type="entry name" value="Kinase-like_dom_sf"/>
</dbReference>
<keyword evidence="1" id="KW-0040">ANK repeat</keyword>
<feature type="repeat" description="ANK" evidence="1">
    <location>
        <begin position="1355"/>
        <end position="1388"/>
    </location>
</feature>
<evidence type="ECO:0000259" key="4">
    <source>
        <dbReference type="PROSITE" id="PS50011"/>
    </source>
</evidence>
<evidence type="ECO:0000256" key="2">
    <source>
        <dbReference type="PROSITE-ProRule" id="PRU00175"/>
    </source>
</evidence>